<dbReference type="PANTHER" id="PTHR31511">
    <property type="entry name" value="PROTEIN CBG23764"/>
    <property type="match status" value="1"/>
</dbReference>
<keyword evidence="2" id="KW-1185">Reference proteome</keyword>
<name>A0A6H5J036_9HYME</name>
<proteinExistence type="predicted"/>
<dbReference type="PANTHER" id="PTHR31511:SF12">
    <property type="entry name" value="RHO TERMINATION FACTOR N-TERMINAL DOMAIN-CONTAINING PROTEIN"/>
    <property type="match status" value="1"/>
</dbReference>
<dbReference type="AlphaFoldDB" id="A0A6H5J036"/>
<gene>
    <name evidence="1" type="ORF">TBRA_LOCUS14534</name>
</gene>
<organism evidence="1 2">
    <name type="scientific">Trichogramma brassicae</name>
    <dbReference type="NCBI Taxonomy" id="86971"/>
    <lineage>
        <taxon>Eukaryota</taxon>
        <taxon>Metazoa</taxon>
        <taxon>Ecdysozoa</taxon>
        <taxon>Arthropoda</taxon>
        <taxon>Hexapoda</taxon>
        <taxon>Insecta</taxon>
        <taxon>Pterygota</taxon>
        <taxon>Neoptera</taxon>
        <taxon>Endopterygota</taxon>
        <taxon>Hymenoptera</taxon>
        <taxon>Apocrita</taxon>
        <taxon>Proctotrupomorpha</taxon>
        <taxon>Chalcidoidea</taxon>
        <taxon>Trichogrammatidae</taxon>
        <taxon>Trichogramma</taxon>
    </lineage>
</organism>
<accession>A0A6H5J036</accession>
<evidence type="ECO:0000313" key="1">
    <source>
        <dbReference type="EMBL" id="CAB0042946.1"/>
    </source>
</evidence>
<dbReference type="EMBL" id="CADCXV010001248">
    <property type="protein sequence ID" value="CAB0042946.1"/>
    <property type="molecule type" value="Genomic_DNA"/>
</dbReference>
<protein>
    <submittedName>
        <fullName evidence="1">Uncharacterized protein</fullName>
    </submittedName>
</protein>
<feature type="non-terminal residue" evidence="1">
    <location>
        <position position="1"/>
    </location>
</feature>
<reference evidence="1 2" key="1">
    <citation type="submission" date="2020-02" db="EMBL/GenBank/DDBJ databases">
        <authorList>
            <person name="Ferguson B K."/>
        </authorList>
    </citation>
    <scope>NUCLEOTIDE SEQUENCE [LARGE SCALE GENOMIC DNA]</scope>
</reference>
<dbReference type="Proteomes" id="UP000479190">
    <property type="component" value="Unassembled WGS sequence"/>
</dbReference>
<evidence type="ECO:0000313" key="2">
    <source>
        <dbReference type="Proteomes" id="UP000479190"/>
    </source>
</evidence>
<dbReference type="OrthoDB" id="414982at2759"/>
<sequence length="168" mass="19462">RIRFASFYSRGSYVATGISRSSLGSTSDKERYISFVKFMEDQRLSFRFIDSFKFMSSSLDNLSQKLEAATYSKKSFLARITTAAQIDLLTKKRVFPYEYISHRSEAPRDRTTTARTSFYSSLTDSDISTKDYERTPKQVWDSFLKFSNLGEYSDLYLKTDVLLLVRGI</sequence>